<evidence type="ECO:0000256" key="3">
    <source>
        <dbReference type="ARBA" id="ARBA00022840"/>
    </source>
</evidence>
<comment type="similarity">
    <text evidence="1">Belongs to the AAA ATPase family.</text>
</comment>
<keyword evidence="3" id="KW-0067">ATP-binding</keyword>
<evidence type="ECO:0000313" key="5">
    <source>
        <dbReference type="EMBL" id="MRH77636.1"/>
    </source>
</evidence>
<dbReference type="RefSeq" id="WP_153718672.1">
    <property type="nucleotide sequence ID" value="NZ_WJPP01000001.1"/>
</dbReference>
<dbReference type="AlphaFoldDB" id="A0A6N7QMD3"/>
<evidence type="ECO:0000259" key="4">
    <source>
        <dbReference type="SMART" id="SM00382"/>
    </source>
</evidence>
<gene>
    <name evidence="5" type="ORF">GH984_02845</name>
</gene>
<organism evidence="5 6">
    <name type="scientific">Spiribacter salilacus</name>
    <dbReference type="NCBI Taxonomy" id="2664894"/>
    <lineage>
        <taxon>Bacteria</taxon>
        <taxon>Pseudomonadati</taxon>
        <taxon>Pseudomonadota</taxon>
        <taxon>Gammaproteobacteria</taxon>
        <taxon>Chromatiales</taxon>
        <taxon>Ectothiorhodospiraceae</taxon>
        <taxon>Spiribacter</taxon>
    </lineage>
</organism>
<dbReference type="SUPFAM" id="SSF52540">
    <property type="entry name" value="P-loop containing nucleoside triphosphate hydrolases"/>
    <property type="match status" value="2"/>
</dbReference>
<protein>
    <submittedName>
        <fullName evidence="5">AAA family ATPase</fullName>
    </submittedName>
</protein>
<name>A0A6N7QMD3_9GAMM</name>
<feature type="domain" description="AAA+ ATPase" evidence="4">
    <location>
        <begin position="504"/>
        <end position="633"/>
    </location>
</feature>
<feature type="domain" description="AAA+ ATPase" evidence="4">
    <location>
        <begin position="263"/>
        <end position="399"/>
    </location>
</feature>
<evidence type="ECO:0000313" key="6">
    <source>
        <dbReference type="Proteomes" id="UP000433788"/>
    </source>
</evidence>
<dbReference type="GO" id="GO:0016887">
    <property type="term" value="F:ATP hydrolysis activity"/>
    <property type="evidence" value="ECO:0007669"/>
    <property type="project" value="InterPro"/>
</dbReference>
<accession>A0A6N7QMD3</accession>
<dbReference type="CDD" id="cd19481">
    <property type="entry name" value="RecA-like_protease"/>
    <property type="match status" value="1"/>
</dbReference>
<keyword evidence="2" id="KW-0547">Nucleotide-binding</keyword>
<sequence>MTDLNCVWREDLNKVKKGNRLLARVALNLHLASLAEKARLTPNPVSSGMKRLIRPLLKPEAVKTLDARARRDGDKSDKEGMTTQSDWDDVLSVVPESVLAALQEVDFDAQYFQVVALIGDTLSLNPVEKRILLFIELLNLSGALRYMCRETSRAPSHTNANRLAHSLELEPREVRIALAPNGRLQQLALVEVASQSDLEDFVTAGEVLNKSRANEVMTEKDLLSVFLEPLSPSQVSLSCFPHLRAETDLLDGIFQGAIKDHVKGVNVLFYGGAGTGKTELAKAFVEKLGAEVFSVRSTDLNGDPLSREGRIGGYLMAQVLLQDRTNQILIFDEIEDLQTINELMVSRSTGYAPSKDKGWLTRVLETNQVPTIWITNDIQSLDPAVRRRFLLPVEFKTPPQNVRREIANRILGEAGVSTALINEIAEDIAITPAAIDNARRVVKLCAAKNPDQTVRQVMAKTRQAIAGRASPRVRAVNTTIDLRLLNIEGAKSPEAVIDGMRKSGQGRICAYGKPGTGKTQFAEILAQALNKELVVAPASSVLSCFVGETERNLAELFEQTDPAQAIILLDEVDSFLADRTEAQRSWERTMVNELLQQMERFNGVFIAATNLMEGLDPAALRRFDLKLMFGELTRTQRYQIFAQEALGSADQPVPETSQRLLDQLEGLTLGDVANVQRQQMVLGESLAPEQFLRQLRSEWELKSKAVNSL</sequence>
<dbReference type="Proteomes" id="UP000433788">
    <property type="component" value="Unassembled WGS sequence"/>
</dbReference>
<keyword evidence="6" id="KW-1185">Reference proteome</keyword>
<evidence type="ECO:0000256" key="2">
    <source>
        <dbReference type="ARBA" id="ARBA00022741"/>
    </source>
</evidence>
<dbReference type="Pfam" id="PF00004">
    <property type="entry name" value="AAA"/>
    <property type="match status" value="2"/>
</dbReference>
<comment type="caution">
    <text evidence="5">The sequence shown here is derived from an EMBL/GenBank/DDBJ whole genome shotgun (WGS) entry which is preliminary data.</text>
</comment>
<dbReference type="InterPro" id="IPR003959">
    <property type="entry name" value="ATPase_AAA_core"/>
</dbReference>
<proteinExistence type="inferred from homology"/>
<dbReference type="PANTHER" id="PTHR23073">
    <property type="entry name" value="26S PROTEASOME REGULATORY SUBUNIT"/>
    <property type="match status" value="1"/>
</dbReference>
<dbReference type="Gene3D" id="3.40.50.300">
    <property type="entry name" value="P-loop containing nucleotide triphosphate hydrolases"/>
    <property type="match status" value="2"/>
</dbReference>
<dbReference type="GO" id="GO:0005524">
    <property type="term" value="F:ATP binding"/>
    <property type="evidence" value="ECO:0007669"/>
    <property type="project" value="UniProtKB-KW"/>
</dbReference>
<dbReference type="SMART" id="SM00382">
    <property type="entry name" value="AAA"/>
    <property type="match status" value="2"/>
</dbReference>
<evidence type="ECO:0000256" key="1">
    <source>
        <dbReference type="ARBA" id="ARBA00006914"/>
    </source>
</evidence>
<dbReference type="InterPro" id="IPR050221">
    <property type="entry name" value="26S_Proteasome_ATPase"/>
</dbReference>
<reference evidence="5 6" key="1">
    <citation type="submission" date="2019-11" db="EMBL/GenBank/DDBJ databases">
        <authorList>
            <person name="Zhang X.Y."/>
        </authorList>
    </citation>
    <scope>NUCLEOTIDE SEQUENCE [LARGE SCALE GENOMIC DNA]</scope>
    <source>
        <strain evidence="5 6">C176</strain>
    </source>
</reference>
<dbReference type="InterPro" id="IPR027417">
    <property type="entry name" value="P-loop_NTPase"/>
</dbReference>
<dbReference type="EMBL" id="WJPP01000001">
    <property type="protein sequence ID" value="MRH77636.1"/>
    <property type="molecule type" value="Genomic_DNA"/>
</dbReference>
<dbReference type="InterPro" id="IPR003593">
    <property type="entry name" value="AAA+_ATPase"/>
</dbReference>